<dbReference type="PANTHER" id="PTHR40465">
    <property type="entry name" value="CHROMOSOME 1, WHOLE GENOME SHOTGUN SEQUENCE"/>
    <property type="match status" value="1"/>
</dbReference>
<dbReference type="AlphaFoldDB" id="A0A9P5YWC4"/>
<feature type="transmembrane region" description="Helical" evidence="1">
    <location>
        <begin position="46"/>
        <end position="71"/>
    </location>
</feature>
<reference evidence="3" key="1">
    <citation type="submission" date="2020-11" db="EMBL/GenBank/DDBJ databases">
        <authorList>
            <consortium name="DOE Joint Genome Institute"/>
            <person name="Ahrendt S."/>
            <person name="Riley R."/>
            <person name="Andreopoulos W."/>
            <person name="Labutti K."/>
            <person name="Pangilinan J."/>
            <person name="Ruiz-Duenas F.J."/>
            <person name="Barrasa J.M."/>
            <person name="Sanchez-Garcia M."/>
            <person name="Camarero S."/>
            <person name="Miyauchi S."/>
            <person name="Serrano A."/>
            <person name="Linde D."/>
            <person name="Babiker R."/>
            <person name="Drula E."/>
            <person name="Ayuso-Fernandez I."/>
            <person name="Pacheco R."/>
            <person name="Padilla G."/>
            <person name="Ferreira P."/>
            <person name="Barriuso J."/>
            <person name="Kellner H."/>
            <person name="Castanera R."/>
            <person name="Alfaro M."/>
            <person name="Ramirez L."/>
            <person name="Pisabarro A.G."/>
            <person name="Kuo A."/>
            <person name="Tritt A."/>
            <person name="Lipzen A."/>
            <person name="He G."/>
            <person name="Yan M."/>
            <person name="Ng V."/>
            <person name="Cullen D."/>
            <person name="Martin F."/>
            <person name="Rosso M.-N."/>
            <person name="Henrissat B."/>
            <person name="Hibbett D."/>
            <person name="Martinez A.T."/>
            <person name="Grigoriev I.V."/>
        </authorList>
    </citation>
    <scope>NUCLEOTIDE SEQUENCE</scope>
    <source>
        <strain evidence="3">CIRM-BRFM 674</strain>
    </source>
</reference>
<protein>
    <recommendedName>
        <fullName evidence="2">DUF6534 domain-containing protein</fullName>
    </recommendedName>
</protein>
<evidence type="ECO:0000313" key="3">
    <source>
        <dbReference type="EMBL" id="KAF9476988.1"/>
    </source>
</evidence>
<keyword evidence="1" id="KW-1133">Transmembrane helix</keyword>
<gene>
    <name evidence="3" type="ORF">BDN70DRAFT_881700</name>
</gene>
<keyword evidence="1" id="KW-0472">Membrane</keyword>
<sequence>MASDEVYTNVATPFAPVYWGFVISLLFGGVTIVQAYIYFREARDHILVKLMAAGMLLLDFVDSALVAYSVYYYLIPRFGSVSRLGMLPTEMAVECLIATLITTVSQCFFVYQLVAAKRLGKGHWSVIGGIVAMTILALAGGIACVVTMAIFSNGVLQDRNRIFVISFGVSKAFGAAADIVATIAMCLFLNSVRTGMIQTNSLLDALVRLTFSRGILVTVAQTLLLITFYATPGTLTWVVFHINVPKLYVNTFFAMLNGRDRLKAKHLGTSVKLEDTESSRGKIGAFGSGEHSTLVGDVQHDGEKRTFTPQTTIIMSTEVTTSVC</sequence>
<feature type="transmembrane region" description="Helical" evidence="1">
    <location>
        <begin position="163"/>
        <end position="189"/>
    </location>
</feature>
<proteinExistence type="predicted"/>
<dbReference type="OrthoDB" id="2792702at2759"/>
<evidence type="ECO:0000256" key="1">
    <source>
        <dbReference type="SAM" id="Phobius"/>
    </source>
</evidence>
<dbReference type="PANTHER" id="PTHR40465:SF1">
    <property type="entry name" value="DUF6534 DOMAIN-CONTAINING PROTEIN"/>
    <property type="match status" value="1"/>
</dbReference>
<feature type="domain" description="DUF6534" evidence="2">
    <location>
        <begin position="175"/>
        <end position="260"/>
    </location>
</feature>
<dbReference type="Proteomes" id="UP000807469">
    <property type="component" value="Unassembled WGS sequence"/>
</dbReference>
<dbReference type="Pfam" id="PF20152">
    <property type="entry name" value="DUF6534"/>
    <property type="match status" value="1"/>
</dbReference>
<feature type="transmembrane region" description="Helical" evidence="1">
    <location>
        <begin position="235"/>
        <end position="256"/>
    </location>
</feature>
<keyword evidence="1" id="KW-0812">Transmembrane</keyword>
<feature type="transmembrane region" description="Helical" evidence="1">
    <location>
        <begin position="126"/>
        <end position="151"/>
    </location>
</feature>
<feature type="transmembrane region" description="Helical" evidence="1">
    <location>
        <begin position="210"/>
        <end position="229"/>
    </location>
</feature>
<comment type="caution">
    <text evidence="3">The sequence shown here is derived from an EMBL/GenBank/DDBJ whole genome shotgun (WGS) entry which is preliminary data.</text>
</comment>
<name>A0A9P5YWC4_9AGAR</name>
<organism evidence="3 4">
    <name type="scientific">Pholiota conissans</name>
    <dbReference type="NCBI Taxonomy" id="109636"/>
    <lineage>
        <taxon>Eukaryota</taxon>
        <taxon>Fungi</taxon>
        <taxon>Dikarya</taxon>
        <taxon>Basidiomycota</taxon>
        <taxon>Agaricomycotina</taxon>
        <taxon>Agaricomycetes</taxon>
        <taxon>Agaricomycetidae</taxon>
        <taxon>Agaricales</taxon>
        <taxon>Agaricineae</taxon>
        <taxon>Strophariaceae</taxon>
        <taxon>Pholiota</taxon>
    </lineage>
</organism>
<feature type="transmembrane region" description="Helical" evidence="1">
    <location>
        <begin position="91"/>
        <end position="114"/>
    </location>
</feature>
<accession>A0A9P5YWC4</accession>
<dbReference type="EMBL" id="MU155275">
    <property type="protein sequence ID" value="KAF9476988.1"/>
    <property type="molecule type" value="Genomic_DNA"/>
</dbReference>
<evidence type="ECO:0000313" key="4">
    <source>
        <dbReference type="Proteomes" id="UP000807469"/>
    </source>
</evidence>
<keyword evidence="4" id="KW-1185">Reference proteome</keyword>
<feature type="transmembrane region" description="Helical" evidence="1">
    <location>
        <begin position="17"/>
        <end position="39"/>
    </location>
</feature>
<evidence type="ECO:0000259" key="2">
    <source>
        <dbReference type="Pfam" id="PF20152"/>
    </source>
</evidence>
<dbReference type="InterPro" id="IPR045339">
    <property type="entry name" value="DUF6534"/>
</dbReference>